<dbReference type="GO" id="GO:1990837">
    <property type="term" value="F:sequence-specific double-stranded DNA binding"/>
    <property type="evidence" value="ECO:0007669"/>
    <property type="project" value="TreeGrafter"/>
</dbReference>
<comment type="caution">
    <text evidence="4">The sequence shown here is derived from an EMBL/GenBank/DDBJ whole genome shotgun (WGS) entry which is preliminary data.</text>
</comment>
<dbReference type="AlphaFoldDB" id="A0A8S3VRZ3"/>
<feature type="compositionally biased region" description="Basic and acidic residues" evidence="2">
    <location>
        <begin position="470"/>
        <end position="483"/>
    </location>
</feature>
<dbReference type="Proteomes" id="UP000683360">
    <property type="component" value="Unassembled WGS sequence"/>
</dbReference>
<dbReference type="PANTHER" id="PTHR47279">
    <property type="entry name" value="TRANSCRIPTION FACTOR SOX-30"/>
    <property type="match status" value="1"/>
</dbReference>
<keyword evidence="1" id="KW-0539">Nucleus</keyword>
<evidence type="ECO:0000313" key="5">
    <source>
        <dbReference type="Proteomes" id="UP000683360"/>
    </source>
</evidence>
<feature type="compositionally biased region" description="Low complexity" evidence="2">
    <location>
        <begin position="682"/>
        <end position="701"/>
    </location>
</feature>
<name>A0A8S3VRZ3_MYTED</name>
<dbReference type="PANTHER" id="PTHR47279:SF1">
    <property type="entry name" value="TRANSCRIPTION FACTOR SOX-30"/>
    <property type="match status" value="1"/>
</dbReference>
<dbReference type="GO" id="GO:0000981">
    <property type="term" value="F:DNA-binding transcription factor activity, RNA polymerase II-specific"/>
    <property type="evidence" value="ECO:0007669"/>
    <property type="project" value="TreeGrafter"/>
</dbReference>
<feature type="domain" description="HMG box" evidence="3">
    <location>
        <begin position="150"/>
        <end position="218"/>
    </location>
</feature>
<dbReference type="Pfam" id="PF00505">
    <property type="entry name" value="HMG_box"/>
    <property type="match status" value="1"/>
</dbReference>
<reference evidence="4" key="1">
    <citation type="submission" date="2021-03" db="EMBL/GenBank/DDBJ databases">
        <authorList>
            <person name="Bekaert M."/>
        </authorList>
    </citation>
    <scope>NUCLEOTIDE SEQUENCE</scope>
</reference>
<dbReference type="OrthoDB" id="6247875at2759"/>
<feature type="region of interest" description="Disordered" evidence="2">
    <location>
        <begin position="551"/>
        <end position="589"/>
    </location>
</feature>
<feature type="compositionally biased region" description="Polar residues" evidence="2">
    <location>
        <begin position="488"/>
        <end position="499"/>
    </location>
</feature>
<dbReference type="Gene3D" id="1.10.30.10">
    <property type="entry name" value="High mobility group box domain"/>
    <property type="match status" value="1"/>
</dbReference>
<feature type="region of interest" description="Disordered" evidence="2">
    <location>
        <begin position="407"/>
        <end position="521"/>
    </location>
</feature>
<dbReference type="SUPFAM" id="SSF47095">
    <property type="entry name" value="HMG-box"/>
    <property type="match status" value="1"/>
</dbReference>
<feature type="compositionally biased region" description="Polar residues" evidence="2">
    <location>
        <begin position="748"/>
        <end position="769"/>
    </location>
</feature>
<keyword evidence="1" id="KW-0238">DNA-binding</keyword>
<feature type="region of interest" description="Disordered" evidence="2">
    <location>
        <begin position="120"/>
        <end position="149"/>
    </location>
</feature>
<gene>
    <name evidence="4" type="ORF">MEDL_68471</name>
</gene>
<dbReference type="InterPro" id="IPR052856">
    <property type="entry name" value="SOX30_TF"/>
</dbReference>
<feature type="compositionally biased region" description="Basic and acidic residues" evidence="2">
    <location>
        <begin position="411"/>
        <end position="421"/>
    </location>
</feature>
<dbReference type="InterPro" id="IPR036910">
    <property type="entry name" value="HMG_box_dom_sf"/>
</dbReference>
<protein>
    <submittedName>
        <fullName evidence="4">SOX15_30</fullName>
    </submittedName>
</protein>
<dbReference type="SMART" id="SM00398">
    <property type="entry name" value="HMG"/>
    <property type="match status" value="1"/>
</dbReference>
<sequence>MSKDILGTCSQVLKILSEHVSSDNEISKTLSPGNENGLCINKTNSANLTQKGGRGIETVKTVVCHSPEPVDKMPILANALNVATPFQAINPQECQKTEIFFMSADGSIKRRFLPEDLPAKRRHPAPTLMPGTGIPYRTPGQSSRNKNGKIKRPMNAFMIWARTARGKLAEETPNASNAEISVKLGELWSHLAKDEKQKYYMEAERVKARHRQDFPDWIYQPEPSTKKGVEECGTTLNHRQLWSKYNESRPKMAASQIAPTPQGPFVNFIGQQNRPILPRNVMPIQPVTMLPQGNQFVCPPGLRIVQPMQYPMYGQPFQPRNFLNGNQLPFQDVPRLQTAGIPDYNAVQNVTIIHPKPVPVQIPAPRGRPPVVTERLKAVPADLQAKIQAEAAGKTVHHPITLESKACNATEKNEKTNKVCQKDTQAPETSANDNTDKPVEDKEQKTKKAQRTRKKDNDNKKSSSKKSKKADHSNTLDTDKTTDDDSELASTTLPGSTTQLREEHPEDFWPFPFPPAEQESHVDDMFEGPIDDTIVERDPYNTYFCREKEKGEDDKLNVDVSREKEKGEDDKLNVDVSREKEKGEDDKLNVDVSSWQQYLRNDQQQKPSEQSEKLDTFFVEEKAEIVNCPSDFDICPIPVALTLTRQDDDNRQNDKMDTSFGNSITNAINVLGGHENEERYESNSAIEIDSENSSSDSDISSKNMVIDCNDHSDSYINHNTIPGRQVTTPMDTRPLKKRTNRYIHNMEDSNGTLGEQQISRDQSKSHSNTAKYISHQVDDCLSQLRKPIQL</sequence>
<feature type="region of interest" description="Disordered" evidence="2">
    <location>
        <begin position="677"/>
        <end position="701"/>
    </location>
</feature>
<evidence type="ECO:0000256" key="1">
    <source>
        <dbReference type="PROSITE-ProRule" id="PRU00267"/>
    </source>
</evidence>
<dbReference type="InterPro" id="IPR009071">
    <property type="entry name" value="HMG_box_dom"/>
</dbReference>
<proteinExistence type="predicted"/>
<organism evidence="4 5">
    <name type="scientific">Mytilus edulis</name>
    <name type="common">Blue mussel</name>
    <dbReference type="NCBI Taxonomy" id="6550"/>
    <lineage>
        <taxon>Eukaryota</taxon>
        <taxon>Metazoa</taxon>
        <taxon>Spiralia</taxon>
        <taxon>Lophotrochozoa</taxon>
        <taxon>Mollusca</taxon>
        <taxon>Bivalvia</taxon>
        <taxon>Autobranchia</taxon>
        <taxon>Pteriomorphia</taxon>
        <taxon>Mytilida</taxon>
        <taxon>Mytiloidea</taxon>
        <taxon>Mytilidae</taxon>
        <taxon>Mytilinae</taxon>
        <taxon>Mytilus</taxon>
    </lineage>
</organism>
<keyword evidence="5" id="KW-1185">Reference proteome</keyword>
<evidence type="ECO:0000256" key="2">
    <source>
        <dbReference type="SAM" id="MobiDB-lite"/>
    </source>
</evidence>
<feature type="compositionally biased region" description="Polar residues" evidence="2">
    <location>
        <begin position="422"/>
        <end position="433"/>
    </location>
</feature>
<dbReference type="PROSITE" id="PS50118">
    <property type="entry name" value="HMG_BOX_2"/>
    <property type="match status" value="1"/>
</dbReference>
<evidence type="ECO:0000313" key="4">
    <source>
        <dbReference type="EMBL" id="CAG2257203.1"/>
    </source>
</evidence>
<dbReference type="GO" id="GO:0005634">
    <property type="term" value="C:nucleus"/>
    <property type="evidence" value="ECO:0007669"/>
    <property type="project" value="UniProtKB-UniRule"/>
</dbReference>
<accession>A0A8S3VRZ3</accession>
<evidence type="ECO:0000259" key="3">
    <source>
        <dbReference type="PROSITE" id="PS50118"/>
    </source>
</evidence>
<dbReference type="EMBL" id="CAJPWZ010003321">
    <property type="protein sequence ID" value="CAG2257203.1"/>
    <property type="molecule type" value="Genomic_DNA"/>
</dbReference>
<feature type="compositionally biased region" description="Basic and acidic residues" evidence="2">
    <location>
        <begin position="434"/>
        <end position="446"/>
    </location>
</feature>
<feature type="DNA-binding region" description="HMG box" evidence="1">
    <location>
        <begin position="150"/>
        <end position="218"/>
    </location>
</feature>
<feature type="region of interest" description="Disordered" evidence="2">
    <location>
        <begin position="746"/>
        <end position="769"/>
    </location>
</feature>